<evidence type="ECO:0000313" key="3">
    <source>
        <dbReference type="Proteomes" id="UP000018948"/>
    </source>
</evidence>
<evidence type="ECO:0008006" key="4">
    <source>
        <dbReference type="Google" id="ProtNLM"/>
    </source>
</evidence>
<protein>
    <recommendedName>
        <fullName evidence="4">Pectate lyase</fullName>
    </recommendedName>
</protein>
<dbReference type="AlphaFoldDB" id="W2ZL40"/>
<dbReference type="Proteomes" id="UP000018948">
    <property type="component" value="Unassembled WGS sequence"/>
</dbReference>
<gene>
    <name evidence="2" type="ORF">F442_06916</name>
</gene>
<feature type="compositionally biased region" description="Polar residues" evidence="1">
    <location>
        <begin position="1"/>
        <end position="16"/>
    </location>
</feature>
<dbReference type="EMBL" id="ANIY01001416">
    <property type="protein sequence ID" value="ETP46919.1"/>
    <property type="molecule type" value="Genomic_DNA"/>
</dbReference>
<feature type="region of interest" description="Disordered" evidence="1">
    <location>
        <begin position="1"/>
        <end position="37"/>
    </location>
</feature>
<feature type="non-terminal residue" evidence="2">
    <location>
        <position position="1"/>
    </location>
</feature>
<name>W2ZL40_PHYNI</name>
<proteinExistence type="predicted"/>
<evidence type="ECO:0000313" key="2">
    <source>
        <dbReference type="EMBL" id="ETP46919.1"/>
    </source>
</evidence>
<sequence length="37" mass="3882">DVKVCQWSQGGSSPSNLGDGPSGTLCQYSESDVHINE</sequence>
<evidence type="ECO:0000256" key="1">
    <source>
        <dbReference type="SAM" id="MobiDB-lite"/>
    </source>
</evidence>
<reference evidence="2 3" key="1">
    <citation type="submission" date="2013-11" db="EMBL/GenBank/DDBJ databases">
        <title>The Genome Sequence of Phytophthora parasitica P10297.</title>
        <authorList>
            <consortium name="The Broad Institute Genomics Platform"/>
            <person name="Russ C."/>
            <person name="Tyler B."/>
            <person name="Panabieres F."/>
            <person name="Shan W."/>
            <person name="Tripathy S."/>
            <person name="Grunwald N."/>
            <person name="Machado M."/>
            <person name="Johnson C.S."/>
            <person name="Walker B."/>
            <person name="Young S.K."/>
            <person name="Zeng Q."/>
            <person name="Gargeya S."/>
            <person name="Fitzgerald M."/>
            <person name="Haas B."/>
            <person name="Abouelleil A."/>
            <person name="Allen A.W."/>
            <person name="Alvarado L."/>
            <person name="Arachchi H.M."/>
            <person name="Berlin A.M."/>
            <person name="Chapman S.B."/>
            <person name="Gainer-Dewar J."/>
            <person name="Goldberg J."/>
            <person name="Griggs A."/>
            <person name="Gujja S."/>
            <person name="Hansen M."/>
            <person name="Howarth C."/>
            <person name="Imamovic A."/>
            <person name="Ireland A."/>
            <person name="Larimer J."/>
            <person name="McCowan C."/>
            <person name="Murphy C."/>
            <person name="Pearson M."/>
            <person name="Poon T.W."/>
            <person name="Priest M."/>
            <person name="Roberts A."/>
            <person name="Saif S."/>
            <person name="Shea T."/>
            <person name="Sisk P."/>
            <person name="Sykes S."/>
            <person name="Wortman J."/>
            <person name="Nusbaum C."/>
            <person name="Birren B."/>
        </authorList>
    </citation>
    <scope>NUCLEOTIDE SEQUENCE [LARGE SCALE GENOMIC DNA]</scope>
    <source>
        <strain evidence="2 3">P10297</strain>
    </source>
</reference>
<organism evidence="2 3">
    <name type="scientific">Phytophthora nicotianae P10297</name>
    <dbReference type="NCBI Taxonomy" id="1317064"/>
    <lineage>
        <taxon>Eukaryota</taxon>
        <taxon>Sar</taxon>
        <taxon>Stramenopiles</taxon>
        <taxon>Oomycota</taxon>
        <taxon>Peronosporomycetes</taxon>
        <taxon>Peronosporales</taxon>
        <taxon>Peronosporaceae</taxon>
        <taxon>Phytophthora</taxon>
    </lineage>
</organism>
<dbReference type="OrthoDB" id="154964at2759"/>
<comment type="caution">
    <text evidence="2">The sequence shown here is derived from an EMBL/GenBank/DDBJ whole genome shotgun (WGS) entry which is preliminary data.</text>
</comment>
<accession>W2ZL40</accession>